<dbReference type="AlphaFoldDB" id="A0A8C5MCK9"/>
<dbReference type="PANTHER" id="PTHR45749">
    <property type="match status" value="1"/>
</dbReference>
<dbReference type="Pfam" id="PF14291">
    <property type="entry name" value="DUF4371"/>
    <property type="match status" value="1"/>
</dbReference>
<dbReference type="InterPro" id="IPR012337">
    <property type="entry name" value="RNaseH-like_sf"/>
</dbReference>
<dbReference type="Ensembl" id="ENSLLET00000012599.1">
    <property type="protein sequence ID" value="ENSLLEP00000012120.1"/>
    <property type="gene ID" value="ENSLLEG00000007711.1"/>
</dbReference>
<evidence type="ECO:0000259" key="2">
    <source>
        <dbReference type="SMART" id="SM00597"/>
    </source>
</evidence>
<dbReference type="GO" id="GO:0046983">
    <property type="term" value="F:protein dimerization activity"/>
    <property type="evidence" value="ECO:0007669"/>
    <property type="project" value="InterPro"/>
</dbReference>
<reference evidence="3" key="1">
    <citation type="submission" date="2025-08" db="UniProtKB">
        <authorList>
            <consortium name="Ensembl"/>
        </authorList>
    </citation>
    <scope>IDENTIFICATION</scope>
</reference>
<keyword evidence="4" id="KW-1185">Reference proteome</keyword>
<dbReference type="InterPro" id="IPR006580">
    <property type="entry name" value="Znf_TTF"/>
</dbReference>
<organism evidence="3 4">
    <name type="scientific">Leptobrachium leishanense</name>
    <name type="common">Leishan spiny toad</name>
    <dbReference type="NCBI Taxonomy" id="445787"/>
    <lineage>
        <taxon>Eukaryota</taxon>
        <taxon>Metazoa</taxon>
        <taxon>Chordata</taxon>
        <taxon>Craniata</taxon>
        <taxon>Vertebrata</taxon>
        <taxon>Euteleostomi</taxon>
        <taxon>Amphibia</taxon>
        <taxon>Batrachia</taxon>
        <taxon>Anura</taxon>
        <taxon>Pelobatoidea</taxon>
        <taxon>Megophryidae</taxon>
        <taxon>Leptobrachium</taxon>
    </lineage>
</organism>
<feature type="domain" description="TTF-type" evidence="2">
    <location>
        <begin position="151"/>
        <end position="236"/>
    </location>
</feature>
<feature type="region of interest" description="Disordered" evidence="1">
    <location>
        <begin position="56"/>
        <end position="99"/>
    </location>
</feature>
<feature type="compositionally biased region" description="Basic and acidic residues" evidence="1">
    <location>
        <begin position="79"/>
        <end position="99"/>
    </location>
</feature>
<protein>
    <recommendedName>
        <fullName evidence="2">TTF-type domain-containing protein</fullName>
    </recommendedName>
</protein>
<name>A0A8C5MCK9_9ANUR</name>
<dbReference type="Proteomes" id="UP000694569">
    <property type="component" value="Unplaced"/>
</dbReference>
<evidence type="ECO:0000256" key="1">
    <source>
        <dbReference type="SAM" id="MobiDB-lite"/>
    </source>
</evidence>
<feature type="region of interest" description="Disordered" evidence="1">
    <location>
        <begin position="1"/>
        <end position="26"/>
    </location>
</feature>
<sequence>MADRKKPSGAQYRKRKAEQAKEQAKQEGSFLKYFHTQKANEEQECDRTLLEAATGEAECCAPSTSHSEVSQIGNVSGTHTEEKEDVNISETSSEKSSKEDIIPALDYSDPAKWPYSCNDDLRQLIIQHGPQQVVSHDFPKDSKNRRFSSIHYNRRLANGEEVCRQWLIYSTSKDVVFCFCCKLFSKRTFASSLQETGSKDWKNIGAILSSHERNTDHYENYQAWRELELRLSKDKTIDVINQQKIRQEEQYWQQVLQRLIALVRVLAMQNLAFRGTNDKLYSAGNGNFLKFVEYLALFDPIMNEHLRRVKDQETMVHYLGKDIQNELIQLLAGAIKQQIITCANAAKYYSIILDCTPDVSHIEQMTMIVRFVDVSKPSDDESESITIKEHFLGFIPLQETTGAFIAETLLGQLEEIGLPIENLRGQGYDNGSNMKGKQNGAQKRILDLNPRAFFVPCNAHSLNLVVNDAARCCLEATTFFGLVQQIYNYFSSSTKRWQVLISHISDLGITVKPLSETRWESRIDALKPLRYHLGNIYDALIQIYDDTSLIGPSGNTSRIEAKGLADAISKFKFVVSLVTWYNILFEVNLTSKLLQNKEADLNSATRQLEVTKNYLISCRCDEGFQQVLIDATEIAKEIQILPNFETEDQVRNRTKKRQFEYESREEAPQDPKQKFKIAFYYAVLDVAIQSIEERFQQLKQYSSLFGFLYDIYRIKKQSTEDLLKNCKNLEKSLMHNGNKDIDAEDLRCELEAIARRLPKSMPPQEVLLYILQNKLLDNVPNVSVALRILLTLPVSVASGERSFSKLKLIKTYIRSTMLEKRLVGLATISIEHAQASALDLVEMVKKFAQDKARKVKF</sequence>
<proteinExistence type="predicted"/>
<dbReference type="InterPro" id="IPR025398">
    <property type="entry name" value="DUF4371"/>
</dbReference>
<dbReference type="SMART" id="SM00597">
    <property type="entry name" value="ZnF_TTF"/>
    <property type="match status" value="1"/>
</dbReference>
<dbReference type="InterPro" id="IPR008906">
    <property type="entry name" value="HATC_C_dom"/>
</dbReference>
<dbReference type="OrthoDB" id="9950531at2759"/>
<dbReference type="Pfam" id="PF05699">
    <property type="entry name" value="Dimer_Tnp_hAT"/>
    <property type="match status" value="1"/>
</dbReference>
<dbReference type="GeneTree" id="ENSGT00940000154356"/>
<dbReference type="PANTHER" id="PTHR45749:SF35">
    <property type="entry name" value="AC-LIKE TRANSPOSASE-RELATED"/>
    <property type="match status" value="1"/>
</dbReference>
<accession>A0A8C5MCK9</accession>
<reference evidence="3" key="2">
    <citation type="submission" date="2025-09" db="UniProtKB">
        <authorList>
            <consortium name="Ensembl"/>
        </authorList>
    </citation>
    <scope>IDENTIFICATION</scope>
</reference>
<dbReference type="SUPFAM" id="SSF53098">
    <property type="entry name" value="Ribonuclease H-like"/>
    <property type="match status" value="1"/>
</dbReference>
<feature type="compositionally biased region" description="Polar residues" evidence="1">
    <location>
        <begin position="62"/>
        <end position="78"/>
    </location>
</feature>
<evidence type="ECO:0000313" key="3">
    <source>
        <dbReference type="Ensembl" id="ENSLLEP00000012120.1"/>
    </source>
</evidence>
<evidence type="ECO:0000313" key="4">
    <source>
        <dbReference type="Proteomes" id="UP000694569"/>
    </source>
</evidence>